<evidence type="ECO:0000313" key="8">
    <source>
        <dbReference type="EMBL" id="ERL85258.1"/>
    </source>
</evidence>
<dbReference type="STRING" id="77166.U4TZ03"/>
<dbReference type="InterPro" id="IPR005828">
    <property type="entry name" value="MFS_sugar_transport-like"/>
</dbReference>
<dbReference type="OrthoDB" id="10251342at2759"/>
<comment type="subcellular location">
    <subcellularLocation>
        <location evidence="1">Membrane</location>
        <topology evidence="1">Multi-pass membrane protein</topology>
    </subcellularLocation>
</comment>
<dbReference type="FunFam" id="1.20.1250.20:FF:000249">
    <property type="entry name" value="facilitated trehalose transporter Tret1"/>
    <property type="match status" value="1"/>
</dbReference>
<dbReference type="InterPro" id="IPR050549">
    <property type="entry name" value="MFS_Trehalose_Transporter"/>
</dbReference>
<dbReference type="PANTHER" id="PTHR48021">
    <property type="match status" value="1"/>
</dbReference>
<reference evidence="8 9" key="1">
    <citation type="journal article" date="2013" name="Genome Biol.">
        <title>Draft genome of the mountain pine beetle, Dendroctonus ponderosae Hopkins, a major forest pest.</title>
        <authorList>
            <person name="Keeling C.I."/>
            <person name="Yuen M.M."/>
            <person name="Liao N.Y."/>
            <person name="Docking T.R."/>
            <person name="Chan S.K."/>
            <person name="Taylor G.A."/>
            <person name="Palmquist D.L."/>
            <person name="Jackman S.D."/>
            <person name="Nguyen A."/>
            <person name="Li M."/>
            <person name="Henderson H."/>
            <person name="Janes J.K."/>
            <person name="Zhao Y."/>
            <person name="Pandoh P."/>
            <person name="Moore R."/>
            <person name="Sperling F.A."/>
            <person name="Huber D.P."/>
            <person name="Birol I."/>
            <person name="Jones S.J."/>
            <person name="Bohlmann J."/>
        </authorList>
    </citation>
    <scope>NUCLEOTIDE SEQUENCE</scope>
</reference>
<feature type="compositionally biased region" description="Basic residues" evidence="5">
    <location>
        <begin position="176"/>
        <end position="191"/>
    </location>
</feature>
<sequence length="684" mass="76380">MQHDDINENLLYWPGFIKSKCKQRFVKITQYLIRMRKLKLRRQKLLVPIQRNVERREKRREEKALIAARIEKGVEKTLLDRLKQGVYQDLYNIPMTAFETAQEENEVEDEVEYQNEMEIEEELENEGPEFVAADSDDESDIESDSGQPEDIDLDSSFESSDGSDIEDIVKPTARASKGKKPKTPPPKKGRRPRVEIEKVSTFQRFLPQIIAVIIKNSSLFVYGTTMGMPTILIPALSGNNQDESLSMDETGISWIASMSNLCVPLGCLLSGQVAQKIGRKRALQAVNVPFSVAFALFYFASKPWQILFGLSLTGTAGGIAESPGVSYSAEVSEPILRGGLTSSGTLFISMGILFSFIGGTFFHWRTLALINAVIPLVSTVLLMLIPETPYWLVSKNRMEEAQKSLAWLRGWTSTEQVEKEFQEIRKSIEVSAQEDSNRTWRSNLQLYMEGRFIKPFLLIALTFVTAYFGLTPVTAYAVEIFNLLQVPLSSYYATVLMGSLNLIATILCAIILRFFGKRLLAFIALSGVSLCFIITASYCFLNDIYFFSSSAAASTSSWIPMVALMGMGFFSYLVVFGLPWILMGEIYHNEIRDTATGLSAAIGYLIGFLASKTFQQMVSAVTLPGVFLFYSGVAVGGILALYFLLPETEGKSLAECCQHYSGGSKLDNRVCRNRGTDKENEHGV</sequence>
<gene>
    <name evidence="8" type="ORF">D910_02679</name>
</gene>
<protein>
    <recommendedName>
        <fullName evidence="7">Major facilitator superfamily (MFS) profile domain-containing protein</fullName>
    </recommendedName>
</protein>
<dbReference type="Proteomes" id="UP000030742">
    <property type="component" value="Unassembled WGS sequence"/>
</dbReference>
<name>U4TZ03_DENPD</name>
<dbReference type="EMBL" id="KB631671">
    <property type="protein sequence ID" value="ERL85258.1"/>
    <property type="molecule type" value="Genomic_DNA"/>
</dbReference>
<feature type="compositionally biased region" description="Acidic residues" evidence="5">
    <location>
        <begin position="101"/>
        <end position="127"/>
    </location>
</feature>
<evidence type="ECO:0000256" key="6">
    <source>
        <dbReference type="SAM" id="Phobius"/>
    </source>
</evidence>
<feature type="transmembrane region" description="Helical" evidence="6">
    <location>
        <begin position="282"/>
        <end position="300"/>
    </location>
</feature>
<feature type="transmembrane region" description="Helical" evidence="6">
    <location>
        <begin position="306"/>
        <end position="327"/>
    </location>
</feature>
<dbReference type="PROSITE" id="PS50850">
    <property type="entry name" value="MFS"/>
    <property type="match status" value="1"/>
</dbReference>
<dbReference type="InterPro" id="IPR006958">
    <property type="entry name" value="Mak16"/>
</dbReference>
<evidence type="ECO:0000256" key="3">
    <source>
        <dbReference type="ARBA" id="ARBA00022989"/>
    </source>
</evidence>
<dbReference type="InterPro" id="IPR020846">
    <property type="entry name" value="MFS_dom"/>
</dbReference>
<keyword evidence="4 6" id="KW-0472">Membrane</keyword>
<dbReference type="Gene3D" id="1.20.1250.20">
    <property type="entry name" value="MFS general substrate transporter like domains"/>
    <property type="match status" value="1"/>
</dbReference>
<dbReference type="GO" id="GO:0016020">
    <property type="term" value="C:membrane"/>
    <property type="evidence" value="ECO:0007669"/>
    <property type="project" value="UniProtKB-SubCell"/>
</dbReference>
<dbReference type="Pfam" id="PF04874">
    <property type="entry name" value="Mak16"/>
    <property type="match status" value="1"/>
</dbReference>
<dbReference type="GO" id="GO:0022857">
    <property type="term" value="F:transmembrane transporter activity"/>
    <property type="evidence" value="ECO:0007669"/>
    <property type="project" value="InterPro"/>
</dbReference>
<evidence type="ECO:0000256" key="2">
    <source>
        <dbReference type="ARBA" id="ARBA00022692"/>
    </source>
</evidence>
<feature type="transmembrane region" description="Helical" evidence="6">
    <location>
        <begin position="219"/>
        <end position="239"/>
    </location>
</feature>
<feature type="domain" description="Major facilitator superfamily (MFS) profile" evidence="7">
    <location>
        <begin position="211"/>
        <end position="649"/>
    </location>
</feature>
<feature type="transmembrane region" description="Helical" evidence="6">
    <location>
        <begin position="368"/>
        <end position="393"/>
    </location>
</feature>
<feature type="transmembrane region" description="Helical" evidence="6">
    <location>
        <begin position="490"/>
        <end position="512"/>
    </location>
</feature>
<accession>U4TZ03</accession>
<dbReference type="PANTHER" id="PTHR48021:SF39">
    <property type="entry name" value="MAJOR FACILITATOR SUPERFAMILY (MFS) PROFILE DOMAIN-CONTAINING PROTEIN"/>
    <property type="match status" value="1"/>
</dbReference>
<feature type="transmembrane region" description="Helical" evidence="6">
    <location>
        <begin position="594"/>
        <end position="614"/>
    </location>
</feature>
<feature type="region of interest" description="Disordered" evidence="5">
    <location>
        <begin position="100"/>
        <end position="194"/>
    </location>
</feature>
<dbReference type="AlphaFoldDB" id="U4TZ03"/>
<feature type="transmembrane region" description="Helical" evidence="6">
    <location>
        <begin position="558"/>
        <end position="582"/>
    </location>
</feature>
<evidence type="ECO:0000256" key="1">
    <source>
        <dbReference type="ARBA" id="ARBA00004141"/>
    </source>
</evidence>
<feature type="transmembrane region" description="Helical" evidence="6">
    <location>
        <begin position="519"/>
        <end position="538"/>
    </location>
</feature>
<evidence type="ECO:0000256" key="4">
    <source>
        <dbReference type="ARBA" id="ARBA00023136"/>
    </source>
</evidence>
<feature type="transmembrane region" description="Helical" evidence="6">
    <location>
        <begin position="626"/>
        <end position="645"/>
    </location>
</feature>
<dbReference type="SUPFAM" id="SSF103473">
    <property type="entry name" value="MFS general substrate transporter"/>
    <property type="match status" value="1"/>
</dbReference>
<dbReference type="InterPro" id="IPR036259">
    <property type="entry name" value="MFS_trans_sf"/>
</dbReference>
<proteinExistence type="predicted"/>
<feature type="transmembrane region" description="Helical" evidence="6">
    <location>
        <begin position="251"/>
        <end position="270"/>
    </location>
</feature>
<organism evidence="8 9">
    <name type="scientific">Dendroctonus ponderosae</name>
    <name type="common">Mountain pine beetle</name>
    <dbReference type="NCBI Taxonomy" id="77166"/>
    <lineage>
        <taxon>Eukaryota</taxon>
        <taxon>Metazoa</taxon>
        <taxon>Ecdysozoa</taxon>
        <taxon>Arthropoda</taxon>
        <taxon>Hexapoda</taxon>
        <taxon>Insecta</taxon>
        <taxon>Pterygota</taxon>
        <taxon>Neoptera</taxon>
        <taxon>Endopterygota</taxon>
        <taxon>Coleoptera</taxon>
        <taxon>Polyphaga</taxon>
        <taxon>Cucujiformia</taxon>
        <taxon>Curculionidae</taxon>
        <taxon>Scolytinae</taxon>
        <taxon>Dendroctonus</taxon>
    </lineage>
</organism>
<keyword evidence="3 6" id="KW-1133">Transmembrane helix</keyword>
<feature type="transmembrane region" description="Helical" evidence="6">
    <location>
        <begin position="339"/>
        <end position="362"/>
    </location>
</feature>
<evidence type="ECO:0000256" key="5">
    <source>
        <dbReference type="SAM" id="MobiDB-lite"/>
    </source>
</evidence>
<evidence type="ECO:0000259" key="7">
    <source>
        <dbReference type="PROSITE" id="PS50850"/>
    </source>
</evidence>
<dbReference type="Pfam" id="PF00083">
    <property type="entry name" value="Sugar_tr"/>
    <property type="match status" value="1"/>
</dbReference>
<feature type="compositionally biased region" description="Acidic residues" evidence="5">
    <location>
        <begin position="134"/>
        <end position="166"/>
    </location>
</feature>
<evidence type="ECO:0000313" key="9">
    <source>
        <dbReference type="Proteomes" id="UP000030742"/>
    </source>
</evidence>
<keyword evidence="2 6" id="KW-0812">Transmembrane</keyword>
<feature type="transmembrane region" description="Helical" evidence="6">
    <location>
        <begin position="456"/>
        <end position="478"/>
    </location>
</feature>